<feature type="transmembrane region" description="Helical" evidence="1">
    <location>
        <begin position="118"/>
        <end position="136"/>
    </location>
</feature>
<reference evidence="2 3" key="1">
    <citation type="submission" date="2018-09" db="EMBL/GenBank/DDBJ databases">
        <title>Genome sequencing of Aeromonas veronii MS-17-88.</title>
        <authorList>
            <person name="Tekedar H.C."/>
            <person name="Arick M.A."/>
            <person name="Hsu C.-Y."/>
            <person name="Thrash A."/>
            <person name="Karsi A."/>
            <person name="Lawrence M.L."/>
            <person name="Abdelhamed H."/>
        </authorList>
    </citation>
    <scope>NUCLEOTIDE SEQUENCE [LARGE SCALE GENOMIC DNA]</scope>
    <source>
        <strain evidence="2 3">MS 17-88</strain>
    </source>
</reference>
<gene>
    <name evidence="2" type="ORF">D6R50_06785</name>
</gene>
<accession>A0A3A9IQ17</accession>
<keyword evidence="1" id="KW-1133">Transmembrane helix</keyword>
<evidence type="ECO:0000313" key="3">
    <source>
        <dbReference type="Proteomes" id="UP000281725"/>
    </source>
</evidence>
<keyword evidence="1" id="KW-0472">Membrane</keyword>
<feature type="transmembrane region" description="Helical" evidence="1">
    <location>
        <begin position="6"/>
        <end position="25"/>
    </location>
</feature>
<keyword evidence="1" id="KW-0812">Transmembrane</keyword>
<sequence>MQIRLFPALILFLGSYFPLSLILLIQDIKESSWKASVCRISEISSCYLPELTNPGRVLGLLGICALSLIVFMVLMKNLSGYSNLEVVDSKSVPNDLINYVFPYVVSFMGLDLGIDGKFFGFLLFIVLMFVITYRSGQILMNPVLLVAGWQLFELNIVTEGHKRCVKALSKEQVKSGDHLESCLVHGIYVLYRGEK</sequence>
<name>A0A3A9IQ17_AERVE</name>
<protein>
    <submittedName>
        <fullName evidence="2">Uncharacterized protein</fullName>
    </submittedName>
</protein>
<comment type="caution">
    <text evidence="2">The sequence shown here is derived from an EMBL/GenBank/DDBJ whole genome shotgun (WGS) entry which is preliminary data.</text>
</comment>
<organism evidence="2 3">
    <name type="scientific">Aeromonas veronii</name>
    <dbReference type="NCBI Taxonomy" id="654"/>
    <lineage>
        <taxon>Bacteria</taxon>
        <taxon>Pseudomonadati</taxon>
        <taxon>Pseudomonadota</taxon>
        <taxon>Gammaproteobacteria</taxon>
        <taxon>Aeromonadales</taxon>
        <taxon>Aeromonadaceae</taxon>
        <taxon>Aeromonas</taxon>
    </lineage>
</organism>
<evidence type="ECO:0000313" key="2">
    <source>
        <dbReference type="EMBL" id="RKJ88994.1"/>
    </source>
</evidence>
<dbReference type="Proteomes" id="UP000281725">
    <property type="component" value="Unassembled WGS sequence"/>
</dbReference>
<feature type="transmembrane region" description="Helical" evidence="1">
    <location>
        <begin position="57"/>
        <end position="75"/>
    </location>
</feature>
<proteinExistence type="predicted"/>
<evidence type="ECO:0000256" key="1">
    <source>
        <dbReference type="SAM" id="Phobius"/>
    </source>
</evidence>
<dbReference type="EMBL" id="RAWX01000002">
    <property type="protein sequence ID" value="RKJ88994.1"/>
    <property type="molecule type" value="Genomic_DNA"/>
</dbReference>
<dbReference type="AlphaFoldDB" id="A0A3A9IQ17"/>